<gene>
    <name evidence="2" type="ORF">L248_3087</name>
</gene>
<evidence type="ECO:0000259" key="1">
    <source>
        <dbReference type="PROSITE" id="PS51459"/>
    </source>
</evidence>
<dbReference type="Gene3D" id="1.10.3290.10">
    <property type="entry name" value="Fido-like domain"/>
    <property type="match status" value="1"/>
</dbReference>
<name>U4TLQ5_9LACO</name>
<dbReference type="HOGENOM" id="CLU_1068696_0_0_9"/>
<reference evidence="3" key="1">
    <citation type="journal article" date="2013" name="Genome Announc.">
        <title>Whole-Genome Sequencing of Lactobacillus shenzhenensis Strain LY-73T.</title>
        <authorList>
            <person name="Lin Z."/>
            <person name="Liu Z."/>
            <person name="Yang R."/>
            <person name="Zou Y."/>
            <person name="Wan D."/>
            <person name="Chen J."/>
            <person name="Guo M."/>
            <person name="Zhao J."/>
            <person name="Fang C."/>
            <person name="Yang R."/>
            <person name="Liu F."/>
        </authorList>
    </citation>
    <scope>NUCLEOTIDE SEQUENCE [LARGE SCALE GENOMIC DNA]</scope>
    <source>
        <strain evidence="3">LY-73</strain>
    </source>
</reference>
<protein>
    <recommendedName>
        <fullName evidence="1">Fido domain-containing protein</fullName>
    </recommendedName>
</protein>
<evidence type="ECO:0000313" key="3">
    <source>
        <dbReference type="Proteomes" id="UP000030647"/>
    </source>
</evidence>
<dbReference type="EMBL" id="KI271589">
    <property type="protein sequence ID" value="ERL65149.1"/>
    <property type="molecule type" value="Genomic_DNA"/>
</dbReference>
<proteinExistence type="predicted"/>
<dbReference type="STRING" id="1231336.L248_3087"/>
<accession>U4TLQ5</accession>
<sequence>MADIDNTALAHFIVSLGSLNDYGSSAYQTKQALDQHTTAPLRQDNADTAIFTDALNGLAAIDETGFSTAGIIAVNRQFSSPSDEEPRRPGHLRDARSDPYDRVAILVNAKGTDAYYPPTVVTWADLDRIVTRYQHSPQRESDAWRIFAAIAKLQPFQDGNKRTALIAANAAYGGLARHDYLILPAKDLDRVEFMVLLLRYYVAADEDEEASVLARMLTLLPSPAERHRLLQQPITDTTVHRPRGIHVKHQFGDKE</sequence>
<dbReference type="Pfam" id="PF02661">
    <property type="entry name" value="Fic"/>
    <property type="match status" value="1"/>
</dbReference>
<dbReference type="PROSITE" id="PS51459">
    <property type="entry name" value="FIDO"/>
    <property type="match status" value="1"/>
</dbReference>
<feature type="domain" description="Fido" evidence="1">
    <location>
        <begin position="66"/>
        <end position="215"/>
    </location>
</feature>
<dbReference type="InterPro" id="IPR036597">
    <property type="entry name" value="Fido-like_dom_sf"/>
</dbReference>
<keyword evidence="3" id="KW-1185">Reference proteome</keyword>
<evidence type="ECO:0000313" key="2">
    <source>
        <dbReference type="EMBL" id="ERL65149.1"/>
    </source>
</evidence>
<dbReference type="InterPro" id="IPR003812">
    <property type="entry name" value="Fido"/>
</dbReference>
<dbReference type="AlphaFoldDB" id="U4TLQ5"/>
<dbReference type="RefSeq" id="WP_022529672.1">
    <property type="nucleotide sequence ID" value="NZ_KI271589.1"/>
</dbReference>
<dbReference type="SUPFAM" id="SSF140931">
    <property type="entry name" value="Fic-like"/>
    <property type="match status" value="1"/>
</dbReference>
<dbReference type="eggNOG" id="COG3177">
    <property type="taxonomic scope" value="Bacteria"/>
</dbReference>
<organism evidence="2 3">
    <name type="scientific">Schleiferilactobacillus shenzhenensis LY-73</name>
    <dbReference type="NCBI Taxonomy" id="1231336"/>
    <lineage>
        <taxon>Bacteria</taxon>
        <taxon>Bacillati</taxon>
        <taxon>Bacillota</taxon>
        <taxon>Bacilli</taxon>
        <taxon>Lactobacillales</taxon>
        <taxon>Lactobacillaceae</taxon>
        <taxon>Schleiferilactobacillus</taxon>
    </lineage>
</organism>
<dbReference type="Proteomes" id="UP000030647">
    <property type="component" value="Unassembled WGS sequence"/>
</dbReference>